<dbReference type="AlphaFoldDB" id="U5MX79"/>
<dbReference type="Proteomes" id="UP000017118">
    <property type="component" value="Chromosome"/>
</dbReference>
<sequence>MKKIRTRVITLCLSLGILAGTIGMPTAAFAATTDATYKVSNGITTDSPDSIKGTDGTSKDSIYGASLAASGGSSFSGSANFNANVNIDVLGIANRIISAINARNFNGQNAAFCKGLMESAFYAAHGQYNVVVMDLSQNYKHNISGVKYFATYQYGGTTFGVWVFSRQQPKGSYFENDGRRGWDHWACQGWQTQVNNVMWYNR</sequence>
<name>U5MX79_CLOSA</name>
<dbReference type="EMBL" id="CP006721">
    <property type="protein sequence ID" value="AGX45205.1"/>
    <property type="molecule type" value="Genomic_DNA"/>
</dbReference>
<feature type="signal peptide" evidence="1">
    <location>
        <begin position="1"/>
        <end position="30"/>
    </location>
</feature>
<dbReference type="OrthoDB" id="5195614at2"/>
<feature type="chain" id="PRO_5009976517" description="Stress response protein YvgO" evidence="1">
    <location>
        <begin position="31"/>
        <end position="202"/>
    </location>
</feature>
<evidence type="ECO:0000256" key="1">
    <source>
        <dbReference type="SAM" id="SignalP"/>
    </source>
</evidence>
<dbReference type="HOGENOM" id="CLU_1352685_0_0_9"/>
<protein>
    <recommendedName>
        <fullName evidence="4">Stress response protein YvgO</fullName>
    </recommendedName>
</protein>
<proteinExistence type="predicted"/>
<keyword evidence="1" id="KW-0732">Signal</keyword>
<dbReference type="eggNOG" id="ENOG5033E41">
    <property type="taxonomic scope" value="Bacteria"/>
</dbReference>
<organism evidence="2 3">
    <name type="scientific">Clostridium saccharobutylicum DSM 13864</name>
    <dbReference type="NCBI Taxonomy" id="1345695"/>
    <lineage>
        <taxon>Bacteria</taxon>
        <taxon>Bacillati</taxon>
        <taxon>Bacillota</taxon>
        <taxon>Clostridia</taxon>
        <taxon>Eubacteriales</taxon>
        <taxon>Clostridiaceae</taxon>
        <taxon>Clostridium</taxon>
    </lineage>
</organism>
<evidence type="ECO:0008006" key="4">
    <source>
        <dbReference type="Google" id="ProtNLM"/>
    </source>
</evidence>
<keyword evidence="3" id="KW-1185">Reference proteome</keyword>
<dbReference type="GeneID" id="55476522"/>
<gene>
    <name evidence="2" type="ORF">CLSA_c42450</name>
</gene>
<dbReference type="RefSeq" id="WP_022750280.1">
    <property type="nucleotide sequence ID" value="NC_022571.1"/>
</dbReference>
<evidence type="ECO:0000313" key="3">
    <source>
        <dbReference type="Proteomes" id="UP000017118"/>
    </source>
</evidence>
<evidence type="ECO:0000313" key="2">
    <source>
        <dbReference type="EMBL" id="AGX45205.1"/>
    </source>
</evidence>
<accession>U5MX79</accession>
<reference evidence="2 3" key="1">
    <citation type="journal article" date="2013" name="Genome Announc.">
        <title>Complete Genome Sequence of the Solvent Producer Clostridium saccharobutylicum NCP262 (DSM 13864).</title>
        <authorList>
            <person name="Poehlein A."/>
            <person name="Hartwich K."/>
            <person name="Krabben P."/>
            <person name="Ehrenreich A."/>
            <person name="Liebl W."/>
            <person name="Durre P."/>
            <person name="Gottschalk G."/>
            <person name="Daniel R."/>
        </authorList>
    </citation>
    <scope>NUCLEOTIDE SEQUENCE [LARGE SCALE GENOMIC DNA]</scope>
    <source>
        <strain evidence="2">DSM 13864</strain>
    </source>
</reference>
<dbReference type="PATRIC" id="fig|1345695.10.peg.2140"/>
<dbReference type="KEGG" id="csb:CLSA_c42450"/>